<evidence type="ECO:0000313" key="3">
    <source>
        <dbReference type="Proteomes" id="UP000472372"/>
    </source>
</evidence>
<feature type="compositionally biased region" description="Low complexity" evidence="1">
    <location>
        <begin position="129"/>
        <end position="139"/>
    </location>
</feature>
<feature type="compositionally biased region" description="Pro residues" evidence="1">
    <location>
        <begin position="114"/>
        <end position="128"/>
    </location>
</feature>
<organism evidence="2 3">
    <name type="scientific">Pyrenophora teres f. teres</name>
    <dbReference type="NCBI Taxonomy" id="97479"/>
    <lineage>
        <taxon>Eukaryota</taxon>
        <taxon>Fungi</taxon>
        <taxon>Dikarya</taxon>
        <taxon>Ascomycota</taxon>
        <taxon>Pezizomycotina</taxon>
        <taxon>Dothideomycetes</taxon>
        <taxon>Pleosporomycetidae</taxon>
        <taxon>Pleosporales</taxon>
        <taxon>Pleosporineae</taxon>
        <taxon>Pleosporaceae</taxon>
        <taxon>Pyrenophora</taxon>
    </lineage>
</organism>
<accession>A0A6S6WEK2</accession>
<gene>
    <name evidence="2" type="ORF">PTTW11_07345</name>
</gene>
<feature type="compositionally biased region" description="Polar residues" evidence="1">
    <location>
        <begin position="174"/>
        <end position="185"/>
    </location>
</feature>
<dbReference type="Proteomes" id="UP000472372">
    <property type="component" value="Chromosome 6"/>
</dbReference>
<reference evidence="2" key="1">
    <citation type="submission" date="2021-02" db="EMBL/GenBank/DDBJ databases">
        <authorList>
            <person name="Syme A R."/>
            <person name="Syme A R."/>
            <person name="Moolhuijzen P."/>
        </authorList>
    </citation>
    <scope>NUCLEOTIDE SEQUENCE</scope>
    <source>
        <strain evidence="2">W1-1</strain>
    </source>
</reference>
<protein>
    <submittedName>
        <fullName evidence="2">DUF1682 multi-domain protein</fullName>
    </submittedName>
</protein>
<feature type="region of interest" description="Disordered" evidence="1">
    <location>
        <begin position="336"/>
        <end position="368"/>
    </location>
</feature>
<feature type="region of interest" description="Disordered" evidence="1">
    <location>
        <begin position="266"/>
        <end position="315"/>
    </location>
</feature>
<evidence type="ECO:0000313" key="2">
    <source>
        <dbReference type="EMBL" id="CAE7188552.1"/>
    </source>
</evidence>
<sequence length="604" mass="65121">MPSRSPRVGQMGMGMGRGAGGGMGGMDGGGGGMGRRGYIEHGLDESGRPRSAPEMMRGGAGGHPGMMGNGMMGNGMMPPPGMQHPLSGMPPAYTTHPSMPHLPIGGMNMNPYLPGYPGPSHGPGPGPAPSSTSSSSTAPPAQPPRRGSGRRYEHVPTGAYASTEKPRRQRPHVEQQTSARLNKGQSSDKKVGPSGREWIDGDPFLDACICTTGCDCRKNQRVLYRARHDRPRRGRGSDDDSEDDGDEYGSGEIRYILRDDLGRNCGDHSGCKKDKSKKSETSESGSEDSKKKERKKKRQEKRKEEKKEEKKRKESFQGLKDDLLEALDSRFYDMNKASRQQQPTSTIPPQPPQPFGGRGMGPSPFMMGGPHHMDPRIAQQMGAMGGDGYRMGLDMPGRMPPGMSDPTSKRGMQYQSMGMGMDMGGGGGMVNFEDDISEIGPLSMGMPSPYAIPAGMQNHKAGIRRNFMSQGGARAGGAQGQFGGSLDMDPMAAVHAAQAMAQGRGRGRRGIMRGHMGGGGQPYSEPDDFDFGAPDPSIRPSGIQRHRTAAYDRPGGPRDRRRNSNDSCSVPRWHKFGVSPQRRATSSQDRSRQPRVDTDDDEAY</sequence>
<feature type="compositionally biased region" description="Basic and acidic residues" evidence="1">
    <location>
        <begin position="301"/>
        <end position="315"/>
    </location>
</feature>
<dbReference type="AlphaFoldDB" id="A0A6S6WEK2"/>
<dbReference type="EMBL" id="HG992982">
    <property type="protein sequence ID" value="CAE7188552.1"/>
    <property type="molecule type" value="Genomic_DNA"/>
</dbReference>
<feature type="compositionally biased region" description="Acidic residues" evidence="1">
    <location>
        <begin position="239"/>
        <end position="249"/>
    </location>
</feature>
<feature type="compositionally biased region" description="Basic and acidic residues" evidence="1">
    <location>
        <begin position="266"/>
        <end position="291"/>
    </location>
</feature>
<feature type="compositionally biased region" description="Basic and acidic residues" evidence="1">
    <location>
        <begin position="555"/>
        <end position="564"/>
    </location>
</feature>
<feature type="region of interest" description="Disordered" evidence="1">
    <location>
        <begin position="228"/>
        <end position="252"/>
    </location>
</feature>
<feature type="region of interest" description="Disordered" evidence="1">
    <location>
        <begin position="113"/>
        <end position="198"/>
    </location>
</feature>
<name>A0A6S6WEK2_9PLEO</name>
<feature type="region of interest" description="Disordered" evidence="1">
    <location>
        <begin position="500"/>
        <end position="604"/>
    </location>
</feature>
<proteinExistence type="predicted"/>
<evidence type="ECO:0000256" key="1">
    <source>
        <dbReference type="SAM" id="MobiDB-lite"/>
    </source>
</evidence>